<proteinExistence type="predicted"/>
<dbReference type="NCBIfam" id="TIGR04183">
    <property type="entry name" value="Por_Secre_tail"/>
    <property type="match status" value="1"/>
</dbReference>
<name>A0A1G9EI44_9BACT</name>
<evidence type="ECO:0000313" key="1">
    <source>
        <dbReference type="EMBL" id="SDK75784.1"/>
    </source>
</evidence>
<keyword evidence="2" id="KW-1185">Reference proteome</keyword>
<dbReference type="Proteomes" id="UP000198510">
    <property type="component" value="Unassembled WGS sequence"/>
</dbReference>
<dbReference type="AlphaFoldDB" id="A0A1G9EI44"/>
<dbReference type="InterPro" id="IPR026444">
    <property type="entry name" value="Secre_tail"/>
</dbReference>
<accession>A0A1G9EI44</accession>
<sequence>MKNAVKMWGMMSGIVGLILLNVGGAFAGGKSGQEPMLKVKATDQNTYRLTYATEQKGTVKVSIYDAEGRKLITDRISGLNAFSRNYDFSSLPEGEYLFKVEDDQSSREHLVMYSLPKEDVQMALKPAADQRYRLVVRSENVPPVRVYIYDRYNNLIQDDYIVSDASFSRVYDLSKLATKDVTFKVVANNSEAVFSSK</sequence>
<protein>
    <submittedName>
        <fullName evidence="1">Por secretion system C-terminal sorting domain-containing protein</fullName>
    </submittedName>
</protein>
<organism evidence="1 2">
    <name type="scientific">Catalinimonas alkaloidigena</name>
    <dbReference type="NCBI Taxonomy" id="1075417"/>
    <lineage>
        <taxon>Bacteria</taxon>
        <taxon>Pseudomonadati</taxon>
        <taxon>Bacteroidota</taxon>
        <taxon>Cytophagia</taxon>
        <taxon>Cytophagales</taxon>
        <taxon>Catalimonadaceae</taxon>
        <taxon>Catalinimonas</taxon>
    </lineage>
</organism>
<reference evidence="1 2" key="1">
    <citation type="submission" date="2016-10" db="EMBL/GenBank/DDBJ databases">
        <authorList>
            <person name="de Groot N.N."/>
        </authorList>
    </citation>
    <scope>NUCLEOTIDE SEQUENCE [LARGE SCALE GENOMIC DNA]</scope>
    <source>
        <strain evidence="1 2">DSM 25186</strain>
    </source>
</reference>
<dbReference type="EMBL" id="FNFO01000003">
    <property type="protein sequence ID" value="SDK75784.1"/>
    <property type="molecule type" value="Genomic_DNA"/>
</dbReference>
<dbReference type="OrthoDB" id="978867at2"/>
<dbReference type="RefSeq" id="WP_143017213.1">
    <property type="nucleotide sequence ID" value="NZ_FNFO01000003.1"/>
</dbReference>
<evidence type="ECO:0000313" key="2">
    <source>
        <dbReference type="Proteomes" id="UP000198510"/>
    </source>
</evidence>
<gene>
    <name evidence="1" type="ORF">SAMN05421823_103481</name>
</gene>